<evidence type="ECO:0000313" key="2">
    <source>
        <dbReference type="Proteomes" id="UP000515756"/>
    </source>
</evidence>
<name>A0A6S4TAU9_AERCA</name>
<keyword evidence="1" id="KW-0614">Plasmid</keyword>
<dbReference type="Proteomes" id="UP000515756">
    <property type="component" value="Plasmid pWP2-W18-ESBL-01_1"/>
</dbReference>
<protein>
    <submittedName>
        <fullName evidence="1">Uncharacterized protein</fullName>
    </submittedName>
</protein>
<reference evidence="1 2" key="1">
    <citation type="submission" date="2019-12" db="EMBL/GenBank/DDBJ databases">
        <title>complete genome sequences of Aeromonas caviae str. WP2-W18-ESBL-01 isolated from wastewater treatment plant effluent.</title>
        <authorList>
            <person name="Sekizuka T."/>
            <person name="Itokawa K."/>
            <person name="Yatsu K."/>
            <person name="Inamine Y."/>
            <person name="Kuroda M."/>
        </authorList>
    </citation>
    <scope>NUCLEOTIDE SEQUENCE [LARGE SCALE GENOMIC DNA]</scope>
    <source>
        <strain evidence="1 2">WP2-W18-ESBL-01</strain>
        <plasmid evidence="1 2">pWP2-W18-ESBL-01_1</plasmid>
    </source>
</reference>
<dbReference type="AlphaFoldDB" id="A0A6S4TAU9"/>
<accession>A0A6S4TAU9</accession>
<proteinExistence type="predicted"/>
<evidence type="ECO:0000313" key="1">
    <source>
        <dbReference type="EMBL" id="BBQ32838.1"/>
    </source>
</evidence>
<organism evidence="1 2">
    <name type="scientific">Aeromonas caviae</name>
    <name type="common">Aeromonas punctata</name>
    <dbReference type="NCBI Taxonomy" id="648"/>
    <lineage>
        <taxon>Bacteria</taxon>
        <taxon>Pseudomonadati</taxon>
        <taxon>Pseudomonadota</taxon>
        <taxon>Gammaproteobacteria</taxon>
        <taxon>Aeromonadales</taxon>
        <taxon>Aeromonadaceae</taxon>
        <taxon>Aeromonas</taxon>
    </lineage>
</organism>
<geneLocation type="plasmid" evidence="1 2">
    <name>pWP2-W18-ESBL-01_1</name>
</geneLocation>
<gene>
    <name evidence="1" type="ORF">WP2W18E01_P10850</name>
</gene>
<dbReference type="EMBL" id="AP021928">
    <property type="protein sequence ID" value="BBQ32838.1"/>
    <property type="molecule type" value="Genomic_DNA"/>
</dbReference>
<sequence length="40" mass="4475">MKKAAVLCSLTCIKGPVIIKYKYSAQVKKNVIKQHSDIII</sequence>